<feature type="transmembrane region" description="Helical" evidence="1">
    <location>
        <begin position="194"/>
        <end position="209"/>
    </location>
</feature>
<evidence type="ECO:0000313" key="4">
    <source>
        <dbReference type="Proteomes" id="UP000051500"/>
    </source>
</evidence>
<name>A0A0R2KLV2_9LACO</name>
<feature type="transmembrane region" description="Helical" evidence="1">
    <location>
        <begin position="221"/>
        <end position="241"/>
    </location>
</feature>
<accession>A0A0R2KLV2</accession>
<feature type="transmembrane region" description="Helical" evidence="1">
    <location>
        <begin position="57"/>
        <end position="74"/>
    </location>
</feature>
<organism evidence="3 4">
    <name type="scientific">Ligilactobacillus ceti DSM 22408</name>
    <dbReference type="NCBI Taxonomy" id="1122146"/>
    <lineage>
        <taxon>Bacteria</taxon>
        <taxon>Bacillati</taxon>
        <taxon>Bacillota</taxon>
        <taxon>Bacilli</taxon>
        <taxon>Lactobacillales</taxon>
        <taxon>Lactobacillaceae</taxon>
        <taxon>Ligilactobacillus</taxon>
    </lineage>
</organism>
<dbReference type="EMBL" id="JQBZ01000003">
    <property type="protein sequence ID" value="KRN90328.1"/>
    <property type="molecule type" value="Genomic_DNA"/>
</dbReference>
<dbReference type="Gene3D" id="2.30.42.10">
    <property type="match status" value="1"/>
</dbReference>
<dbReference type="SUPFAM" id="SSF50156">
    <property type="entry name" value="PDZ domain-like"/>
    <property type="match status" value="1"/>
</dbReference>
<protein>
    <recommendedName>
        <fullName evidence="2">PDZ domain-containing protein</fullName>
    </recommendedName>
</protein>
<gene>
    <name evidence="3" type="ORF">IV53_GL000243</name>
</gene>
<feature type="transmembrane region" description="Helical" evidence="1">
    <location>
        <begin position="79"/>
        <end position="100"/>
    </location>
</feature>
<dbReference type="PATRIC" id="fig|1122146.4.peg.249"/>
<feature type="domain" description="PDZ" evidence="2">
    <location>
        <begin position="278"/>
        <end position="328"/>
    </location>
</feature>
<keyword evidence="1" id="KW-0472">Membrane</keyword>
<keyword evidence="1" id="KW-0812">Transmembrane</keyword>
<dbReference type="eggNOG" id="COG0265">
    <property type="taxonomic scope" value="Bacteria"/>
</dbReference>
<evidence type="ECO:0000313" key="3">
    <source>
        <dbReference type="EMBL" id="KRN90328.1"/>
    </source>
</evidence>
<proteinExistence type="predicted"/>
<feature type="transmembrane region" description="Helical" evidence="1">
    <location>
        <begin position="155"/>
        <end position="174"/>
    </location>
</feature>
<feature type="transmembrane region" description="Helical" evidence="1">
    <location>
        <begin position="247"/>
        <end position="265"/>
    </location>
</feature>
<dbReference type="STRING" id="1122146.IV53_GL000243"/>
<sequence length="367" mass="42179">MLFGVYQRRLKAERKFFKFAVNNDFYESRYFIKIALLGCLIGSVITGLLGLGVYPEWIFLYEVLSIVALLFISVSEWSLWALVLASLLTLITHWFDLSWLPYSYQYLVPIFSGHFVTGLLGLTFLYYVVKSLLLKKTNLLNLSPRITKGKRGRRVAYYRWQEFTVVPLLVFVPGDLINHFTNWWPILKLPGTDLGIFILPLFVGGLLKIKKEFPQVLLHKYYQHQTRMALLMLIATIVSYFIPQKMLFASCVFGGVLLLEIYAYIKNQRQDQKAARWFVETKQGVRVIAVKAETPAAKMGLQPGDTIMTCNKIPVNSENELYAALQTDPVYCHLKVRTYAGDDKITESAIFADSPHEIGLLLFRDEM</sequence>
<dbReference type="AlphaFoldDB" id="A0A0R2KLV2"/>
<feature type="transmembrane region" description="Helical" evidence="1">
    <location>
        <begin position="30"/>
        <end position="51"/>
    </location>
</feature>
<dbReference type="InterPro" id="IPR001478">
    <property type="entry name" value="PDZ"/>
</dbReference>
<comment type="caution">
    <text evidence="3">The sequence shown here is derived from an EMBL/GenBank/DDBJ whole genome shotgun (WGS) entry which is preliminary data.</text>
</comment>
<keyword evidence="4" id="KW-1185">Reference proteome</keyword>
<feature type="transmembrane region" description="Helical" evidence="1">
    <location>
        <begin position="106"/>
        <end position="129"/>
    </location>
</feature>
<evidence type="ECO:0000256" key="1">
    <source>
        <dbReference type="SAM" id="Phobius"/>
    </source>
</evidence>
<dbReference type="Pfam" id="PF13180">
    <property type="entry name" value="PDZ_2"/>
    <property type="match status" value="1"/>
</dbReference>
<evidence type="ECO:0000259" key="2">
    <source>
        <dbReference type="Pfam" id="PF13180"/>
    </source>
</evidence>
<reference evidence="3 4" key="1">
    <citation type="journal article" date="2015" name="Genome Announc.">
        <title>Expanding the biotechnology potential of lactobacilli through comparative genomics of 213 strains and associated genera.</title>
        <authorList>
            <person name="Sun Z."/>
            <person name="Harris H.M."/>
            <person name="McCann A."/>
            <person name="Guo C."/>
            <person name="Argimon S."/>
            <person name="Zhang W."/>
            <person name="Yang X."/>
            <person name="Jeffery I.B."/>
            <person name="Cooney J.C."/>
            <person name="Kagawa T.F."/>
            <person name="Liu W."/>
            <person name="Song Y."/>
            <person name="Salvetti E."/>
            <person name="Wrobel A."/>
            <person name="Rasinkangas P."/>
            <person name="Parkhill J."/>
            <person name="Rea M.C."/>
            <person name="O'Sullivan O."/>
            <person name="Ritari J."/>
            <person name="Douillard F.P."/>
            <person name="Paul Ross R."/>
            <person name="Yang R."/>
            <person name="Briner A.E."/>
            <person name="Felis G.E."/>
            <person name="de Vos W.M."/>
            <person name="Barrangou R."/>
            <person name="Klaenhammer T.R."/>
            <person name="Caufield P.W."/>
            <person name="Cui Y."/>
            <person name="Zhang H."/>
            <person name="O'Toole P.W."/>
        </authorList>
    </citation>
    <scope>NUCLEOTIDE SEQUENCE [LARGE SCALE GENOMIC DNA]</scope>
    <source>
        <strain evidence="3 4">DSM 22408</strain>
    </source>
</reference>
<dbReference type="InterPro" id="IPR036034">
    <property type="entry name" value="PDZ_sf"/>
</dbReference>
<keyword evidence="1" id="KW-1133">Transmembrane helix</keyword>
<dbReference type="Proteomes" id="UP000051500">
    <property type="component" value="Unassembled WGS sequence"/>
</dbReference>